<keyword evidence="6 8" id="KW-0472">Membrane</keyword>
<feature type="domain" description="NADH:quinone oxidoreductase/Mrp antiporter transmembrane" evidence="9">
    <location>
        <begin position="150"/>
        <end position="440"/>
    </location>
</feature>
<dbReference type="InterPro" id="IPR050586">
    <property type="entry name" value="CPA3_Na-H_Antiporter_D"/>
</dbReference>
<evidence type="ECO:0000256" key="4">
    <source>
        <dbReference type="ARBA" id="ARBA00022692"/>
    </source>
</evidence>
<evidence type="ECO:0000313" key="10">
    <source>
        <dbReference type="EMBL" id="PWW02182.1"/>
    </source>
</evidence>
<dbReference type="EMBL" id="QGTR01000002">
    <property type="protein sequence ID" value="PWW02182.1"/>
    <property type="molecule type" value="Genomic_DNA"/>
</dbReference>
<feature type="transmembrane region" description="Helical" evidence="8">
    <location>
        <begin position="184"/>
        <end position="206"/>
    </location>
</feature>
<feature type="transmembrane region" description="Helical" evidence="8">
    <location>
        <begin position="384"/>
        <end position="405"/>
    </location>
</feature>
<evidence type="ECO:0000256" key="5">
    <source>
        <dbReference type="ARBA" id="ARBA00022989"/>
    </source>
</evidence>
<keyword evidence="5 8" id="KW-1133">Transmembrane helix</keyword>
<dbReference type="PANTHER" id="PTHR42703:SF1">
    <property type="entry name" value="NA(+)_H(+) ANTIPORTER SUBUNIT D1"/>
    <property type="match status" value="1"/>
</dbReference>
<feature type="transmembrane region" description="Helical" evidence="8">
    <location>
        <begin position="291"/>
        <end position="314"/>
    </location>
</feature>
<protein>
    <submittedName>
        <fullName evidence="10">Multicomponent Na+:H+ antiporter subunit D</fullName>
    </submittedName>
</protein>
<evidence type="ECO:0000256" key="8">
    <source>
        <dbReference type="SAM" id="Phobius"/>
    </source>
</evidence>
<keyword evidence="11" id="KW-1185">Reference proteome</keyword>
<feature type="transmembrane region" description="Helical" evidence="8">
    <location>
        <begin position="99"/>
        <end position="117"/>
    </location>
</feature>
<sequence length="531" mass="56086">MAITSEPLKDLSVAMVTEPVTMAQWLLIAPVVWCLLVGAVLLMLRKHTWLQPLIAIPALAVLCLLDGLLLAHVMVSGPLTMTMGSWLPPFGISFTTDSLGALFALTSALVALAAGVFGRTDVDDTGRRYGFYPFVLLMMAGVSGAFLTGDIFNLYVWFEVLLIASFGLLVLGSERAQLDGGAKYAFLNLIATTLFLVATGYLYGLFGTLNMADIIVKAPELRSSAPLMTLVTLYLLAFGMKAAAFPVNFWLPASYHTPRLVVSALFAGLLTKVGIYALLRTLVMLFPFERTGLADIIAIVAAATMLSGVIGALAQNDIRRSLGFLIISGIGVMLAGLALGSAAGLSGTVFYAVHSMVVMAALYFAVGLAARINGGFTLSAGGGIYQAHAGLAFVTLALFFSVAGLPPFSGLWPKVILVKASLDVGAWWLAAAILVTGILTTVTVGRIWALAYWRPAPVDDLTRSASEHDAEPPQPVRLPRGAIAALAGLLLLTTAFGVWPEPLIRLSQDAAIGLLDPSAYVLSVFPGEVPR</sequence>
<evidence type="ECO:0000256" key="6">
    <source>
        <dbReference type="ARBA" id="ARBA00023136"/>
    </source>
</evidence>
<evidence type="ECO:0000256" key="2">
    <source>
        <dbReference type="ARBA" id="ARBA00005346"/>
    </source>
</evidence>
<comment type="similarity">
    <text evidence="2">Belongs to the CPA3 antiporters (TC 2.A.63) subunit D family.</text>
</comment>
<dbReference type="AlphaFoldDB" id="A0A317PMQ7"/>
<feature type="transmembrane region" description="Helical" evidence="8">
    <location>
        <begin position="349"/>
        <end position="372"/>
    </location>
</feature>
<dbReference type="RefSeq" id="WP_110031887.1">
    <property type="nucleotide sequence ID" value="NZ_QGTR01000002.1"/>
</dbReference>
<feature type="transmembrane region" description="Helical" evidence="8">
    <location>
        <begin position="321"/>
        <end position="343"/>
    </location>
</feature>
<name>A0A317PMQ7_9HYPH</name>
<dbReference type="PANTHER" id="PTHR42703">
    <property type="entry name" value="NADH DEHYDROGENASE"/>
    <property type="match status" value="1"/>
</dbReference>
<feature type="transmembrane region" description="Helical" evidence="8">
    <location>
        <begin position="260"/>
        <end position="279"/>
    </location>
</feature>
<evidence type="ECO:0000256" key="1">
    <source>
        <dbReference type="ARBA" id="ARBA00004651"/>
    </source>
</evidence>
<evidence type="ECO:0000256" key="3">
    <source>
        <dbReference type="ARBA" id="ARBA00022475"/>
    </source>
</evidence>
<organism evidence="10 11">
    <name type="scientific">Hoeflea marina</name>
    <dbReference type="NCBI Taxonomy" id="274592"/>
    <lineage>
        <taxon>Bacteria</taxon>
        <taxon>Pseudomonadati</taxon>
        <taxon>Pseudomonadota</taxon>
        <taxon>Alphaproteobacteria</taxon>
        <taxon>Hyphomicrobiales</taxon>
        <taxon>Rhizobiaceae</taxon>
        <taxon>Hoeflea</taxon>
    </lineage>
</organism>
<comment type="caution">
    <text evidence="10">The sequence shown here is derived from an EMBL/GenBank/DDBJ whole genome shotgun (WGS) entry which is preliminary data.</text>
</comment>
<dbReference type="GO" id="GO:0042773">
    <property type="term" value="P:ATP synthesis coupled electron transport"/>
    <property type="evidence" value="ECO:0007669"/>
    <property type="project" value="InterPro"/>
</dbReference>
<feature type="transmembrane region" description="Helical" evidence="8">
    <location>
        <begin position="154"/>
        <end position="172"/>
    </location>
</feature>
<keyword evidence="4 7" id="KW-0812">Transmembrane</keyword>
<dbReference type="GO" id="GO:0008137">
    <property type="term" value="F:NADH dehydrogenase (ubiquinone) activity"/>
    <property type="evidence" value="ECO:0007669"/>
    <property type="project" value="InterPro"/>
</dbReference>
<feature type="transmembrane region" description="Helical" evidence="8">
    <location>
        <begin position="129"/>
        <end position="148"/>
    </location>
</feature>
<dbReference type="GO" id="GO:0005886">
    <property type="term" value="C:plasma membrane"/>
    <property type="evidence" value="ECO:0007669"/>
    <property type="project" value="UniProtKB-SubCell"/>
</dbReference>
<evidence type="ECO:0000259" key="9">
    <source>
        <dbReference type="Pfam" id="PF00361"/>
    </source>
</evidence>
<evidence type="ECO:0000256" key="7">
    <source>
        <dbReference type="RuleBase" id="RU000320"/>
    </source>
</evidence>
<feature type="transmembrane region" description="Helical" evidence="8">
    <location>
        <begin position="226"/>
        <end position="251"/>
    </location>
</feature>
<dbReference type="InterPro" id="IPR001750">
    <property type="entry name" value="ND/Mrp_TM"/>
</dbReference>
<gene>
    <name evidence="10" type="ORF">DFR52_102850</name>
</gene>
<dbReference type="Pfam" id="PF00361">
    <property type="entry name" value="Proton_antipo_M"/>
    <property type="match status" value="1"/>
</dbReference>
<dbReference type="PRINTS" id="PR01437">
    <property type="entry name" value="NUOXDRDTASE4"/>
</dbReference>
<reference evidence="10 11" key="1">
    <citation type="submission" date="2018-05" db="EMBL/GenBank/DDBJ databases">
        <title>Genomic Encyclopedia of Type Strains, Phase IV (KMG-IV): sequencing the most valuable type-strain genomes for metagenomic binning, comparative biology and taxonomic classification.</title>
        <authorList>
            <person name="Goeker M."/>
        </authorList>
    </citation>
    <scope>NUCLEOTIDE SEQUENCE [LARGE SCALE GENOMIC DNA]</scope>
    <source>
        <strain evidence="10 11">DSM 16791</strain>
    </source>
</reference>
<keyword evidence="3" id="KW-1003">Cell membrane</keyword>
<accession>A0A317PMQ7</accession>
<dbReference type="Proteomes" id="UP000246352">
    <property type="component" value="Unassembled WGS sequence"/>
</dbReference>
<feature type="transmembrane region" description="Helical" evidence="8">
    <location>
        <begin position="56"/>
        <end position="79"/>
    </location>
</feature>
<proteinExistence type="inferred from homology"/>
<comment type="subcellular location">
    <subcellularLocation>
        <location evidence="1">Cell membrane</location>
        <topology evidence="1">Multi-pass membrane protein</topology>
    </subcellularLocation>
    <subcellularLocation>
        <location evidence="7">Membrane</location>
        <topology evidence="7">Multi-pass membrane protein</topology>
    </subcellularLocation>
</comment>
<dbReference type="InterPro" id="IPR003918">
    <property type="entry name" value="NADH_UbQ_OxRdtase"/>
</dbReference>
<feature type="transmembrane region" description="Helical" evidence="8">
    <location>
        <begin position="22"/>
        <end position="44"/>
    </location>
</feature>
<dbReference type="OrthoDB" id="9768329at2"/>
<dbReference type="NCBIfam" id="NF009306">
    <property type="entry name" value="PRK12663.1"/>
    <property type="match status" value="1"/>
</dbReference>
<evidence type="ECO:0000313" key="11">
    <source>
        <dbReference type="Proteomes" id="UP000246352"/>
    </source>
</evidence>
<feature type="transmembrane region" description="Helical" evidence="8">
    <location>
        <begin position="425"/>
        <end position="453"/>
    </location>
</feature>